<gene>
    <name evidence="3" type="ORF">JCM15093_2965</name>
</gene>
<evidence type="ECO:0000313" key="3">
    <source>
        <dbReference type="EMBL" id="GAK37696.1"/>
    </source>
</evidence>
<organism evidence="3 4">
    <name type="scientific">Bacteroides graminisolvens DSM 19988 = JCM 15093</name>
    <dbReference type="NCBI Taxonomy" id="1121097"/>
    <lineage>
        <taxon>Bacteria</taxon>
        <taxon>Pseudomonadati</taxon>
        <taxon>Bacteroidota</taxon>
        <taxon>Bacteroidia</taxon>
        <taxon>Bacteroidales</taxon>
        <taxon>Bacteroidaceae</taxon>
        <taxon>Bacteroides</taxon>
    </lineage>
</organism>
<feature type="compositionally biased region" description="Polar residues" evidence="1">
    <location>
        <begin position="29"/>
        <end position="44"/>
    </location>
</feature>
<dbReference type="OrthoDB" id="1050521at2"/>
<dbReference type="EMBL" id="BAJS01000026">
    <property type="protein sequence ID" value="GAK37696.1"/>
    <property type="molecule type" value="Genomic_DNA"/>
</dbReference>
<comment type="caution">
    <text evidence="3">The sequence shown here is derived from an EMBL/GenBank/DDBJ whole genome shotgun (WGS) entry which is preliminary data.</text>
</comment>
<protein>
    <submittedName>
        <fullName evidence="3">Uncharacterized protein</fullName>
    </submittedName>
</protein>
<evidence type="ECO:0000256" key="2">
    <source>
        <dbReference type="SAM" id="SignalP"/>
    </source>
</evidence>
<dbReference type="Proteomes" id="UP000027601">
    <property type="component" value="Unassembled WGS sequence"/>
</dbReference>
<feature type="region of interest" description="Disordered" evidence="1">
    <location>
        <begin position="22"/>
        <end position="78"/>
    </location>
</feature>
<feature type="chain" id="PRO_5001662845" evidence="2">
    <location>
        <begin position="22"/>
        <end position="78"/>
    </location>
</feature>
<dbReference type="AlphaFoldDB" id="A0A069D5W9"/>
<feature type="compositionally biased region" description="Basic and acidic residues" evidence="1">
    <location>
        <begin position="51"/>
        <end position="64"/>
    </location>
</feature>
<sequence length="78" mass="8431">MKKLVLLVAMFLCGTSIFALAQDPVKKNQPVTEQNENKTDSTVTEEPAQEDTVKEEPKSEEPAKDAPATGETPAQSAE</sequence>
<name>A0A069D5W9_9BACE</name>
<dbReference type="eggNOG" id="ENOG50315CD">
    <property type="taxonomic scope" value="Bacteria"/>
</dbReference>
<reference evidence="3 4" key="1">
    <citation type="journal article" date="2015" name="Microbes Environ.">
        <title>Distribution and evolution of nitrogen fixation genes in the phylum bacteroidetes.</title>
        <authorList>
            <person name="Inoue J."/>
            <person name="Oshima K."/>
            <person name="Suda W."/>
            <person name="Sakamoto M."/>
            <person name="Iino T."/>
            <person name="Noda S."/>
            <person name="Hongoh Y."/>
            <person name="Hattori M."/>
            <person name="Ohkuma M."/>
        </authorList>
    </citation>
    <scope>NUCLEOTIDE SEQUENCE [LARGE SCALE GENOMIC DNA]</scope>
    <source>
        <strain evidence="3 4">JCM 15093</strain>
    </source>
</reference>
<feature type="signal peptide" evidence="2">
    <location>
        <begin position="1"/>
        <end position="21"/>
    </location>
</feature>
<proteinExistence type="predicted"/>
<keyword evidence="2" id="KW-0732">Signal</keyword>
<evidence type="ECO:0000256" key="1">
    <source>
        <dbReference type="SAM" id="MobiDB-lite"/>
    </source>
</evidence>
<accession>A0A069D5W9</accession>
<dbReference type="RefSeq" id="WP_024997302.1">
    <property type="nucleotide sequence ID" value="NZ_ATZI01000021.1"/>
</dbReference>
<keyword evidence="4" id="KW-1185">Reference proteome</keyword>
<evidence type="ECO:0000313" key="4">
    <source>
        <dbReference type="Proteomes" id="UP000027601"/>
    </source>
</evidence>